<accession>A0A2K4MKM1</accession>
<dbReference type="AlphaFoldDB" id="A0A2K4MKM1"/>
<keyword evidence="2" id="KW-1185">Reference proteome</keyword>
<sequence>MREIDFAIATVRNVDSTRQPIWSDNIMTAMMNDHSLPAEPEPGSRNRLLHFLTHERRCWRRLAYWLKQFQTEAGAPPRCYAWRRAPENDYPEDHEDLLLH</sequence>
<dbReference type="Proteomes" id="UP000236416">
    <property type="component" value="Unassembled WGS sequence"/>
</dbReference>
<proteinExistence type="predicted"/>
<reference evidence="1 2" key="1">
    <citation type="submission" date="2018-01" db="EMBL/GenBank/DDBJ databases">
        <title>Genomic Sequence of Chromobacterium MWU13-2610 from wild cranberry bogs within the Cape Cod National Seashore.</title>
        <authorList>
            <person name="O'Hara-Hanley K."/>
            <person name="Soby S."/>
            <person name="Harrison A."/>
        </authorList>
    </citation>
    <scope>NUCLEOTIDE SEQUENCE [LARGE SCALE GENOMIC DNA]</scope>
    <source>
        <strain evidence="1 2">MWU13-2610</strain>
    </source>
</reference>
<organism evidence="1 2">
    <name type="scientific">Chromobacterium sinusclupearum</name>
    <dbReference type="NCBI Taxonomy" id="2077146"/>
    <lineage>
        <taxon>Bacteria</taxon>
        <taxon>Pseudomonadati</taxon>
        <taxon>Pseudomonadota</taxon>
        <taxon>Betaproteobacteria</taxon>
        <taxon>Neisseriales</taxon>
        <taxon>Chromobacteriaceae</taxon>
        <taxon>Chromobacterium</taxon>
    </lineage>
</organism>
<evidence type="ECO:0000313" key="1">
    <source>
        <dbReference type="EMBL" id="POA97634.1"/>
    </source>
</evidence>
<protein>
    <submittedName>
        <fullName evidence="1">Uncharacterized protein</fullName>
    </submittedName>
</protein>
<gene>
    <name evidence="1" type="ORF">C2134_17600</name>
</gene>
<name>A0A2K4MKM1_9NEIS</name>
<dbReference type="EMBL" id="PPTF01000073">
    <property type="protein sequence ID" value="POA97634.1"/>
    <property type="molecule type" value="Genomic_DNA"/>
</dbReference>
<comment type="caution">
    <text evidence="1">The sequence shown here is derived from an EMBL/GenBank/DDBJ whole genome shotgun (WGS) entry which is preliminary data.</text>
</comment>
<evidence type="ECO:0000313" key="2">
    <source>
        <dbReference type="Proteomes" id="UP000236416"/>
    </source>
</evidence>